<dbReference type="InterPro" id="IPR047187">
    <property type="entry name" value="SF1_C_Upf1"/>
</dbReference>
<dbReference type="EMBL" id="BAAAYK010000038">
    <property type="protein sequence ID" value="GAA3360169.1"/>
    <property type="molecule type" value="Genomic_DNA"/>
</dbReference>
<keyword evidence="4" id="KW-0347">Helicase</keyword>
<dbReference type="InterPro" id="IPR041679">
    <property type="entry name" value="DNA2/NAM7-like_C"/>
</dbReference>
<keyword evidence="5" id="KW-0067">ATP-binding</keyword>
<dbReference type="Pfam" id="PF13087">
    <property type="entry name" value="AAA_12"/>
    <property type="match status" value="1"/>
</dbReference>
<evidence type="ECO:0000259" key="6">
    <source>
        <dbReference type="Pfam" id="PF13086"/>
    </source>
</evidence>
<dbReference type="Pfam" id="PF13086">
    <property type="entry name" value="AAA_11"/>
    <property type="match status" value="1"/>
</dbReference>
<evidence type="ECO:0000256" key="2">
    <source>
        <dbReference type="ARBA" id="ARBA00022741"/>
    </source>
</evidence>
<evidence type="ECO:0008006" key="10">
    <source>
        <dbReference type="Google" id="ProtNLM"/>
    </source>
</evidence>
<dbReference type="InterPro" id="IPR027417">
    <property type="entry name" value="P-loop_NTPase"/>
</dbReference>
<accession>A0ABP6RTL7</accession>
<evidence type="ECO:0000256" key="3">
    <source>
        <dbReference type="ARBA" id="ARBA00022801"/>
    </source>
</evidence>
<protein>
    <recommendedName>
        <fullName evidence="10">AAA domain-containing protein</fullName>
    </recommendedName>
</protein>
<dbReference type="PANTHER" id="PTHR43788:SF8">
    <property type="entry name" value="DNA-BINDING PROTEIN SMUBP-2"/>
    <property type="match status" value="1"/>
</dbReference>
<evidence type="ECO:0000256" key="4">
    <source>
        <dbReference type="ARBA" id="ARBA00022806"/>
    </source>
</evidence>
<evidence type="ECO:0000256" key="5">
    <source>
        <dbReference type="ARBA" id="ARBA00022840"/>
    </source>
</evidence>
<keyword evidence="2" id="KW-0547">Nucleotide-binding</keyword>
<dbReference type="Gene3D" id="3.40.50.300">
    <property type="entry name" value="P-loop containing nucleotide triphosphate hydrolases"/>
    <property type="match status" value="2"/>
</dbReference>
<dbReference type="InterPro" id="IPR041677">
    <property type="entry name" value="DNA2/NAM7_AAA_11"/>
</dbReference>
<dbReference type="SUPFAM" id="SSF52540">
    <property type="entry name" value="P-loop containing nucleoside triphosphate hydrolases"/>
    <property type="match status" value="2"/>
</dbReference>
<evidence type="ECO:0000256" key="1">
    <source>
        <dbReference type="ARBA" id="ARBA00007913"/>
    </source>
</evidence>
<name>A0ABP6RTL7_9PSEU</name>
<dbReference type="Proteomes" id="UP001500483">
    <property type="component" value="Unassembled WGS sequence"/>
</dbReference>
<feature type="domain" description="DNA2/NAM7 helicase-like C-terminal" evidence="7">
    <location>
        <begin position="822"/>
        <end position="989"/>
    </location>
</feature>
<organism evidence="8 9">
    <name type="scientific">Saccharopolyspora gregorii</name>
    <dbReference type="NCBI Taxonomy" id="33914"/>
    <lineage>
        <taxon>Bacteria</taxon>
        <taxon>Bacillati</taxon>
        <taxon>Actinomycetota</taxon>
        <taxon>Actinomycetes</taxon>
        <taxon>Pseudonocardiales</taxon>
        <taxon>Pseudonocardiaceae</taxon>
        <taxon>Saccharopolyspora</taxon>
    </lineage>
</organism>
<sequence length="1120" mass="119813">MTRPRRARALLIGVGRDHAAGVRRLTADGYRPVRVVRDPSAARLRAEIAEFLDGCAPDELALLHLAAPGAIGPGGEHVFLAADTDPDDLAGTGVHAGFVDEQLEACRAAHAVAIVDSPPQRGETSVRSCPLTARGTYVLAGTGAFAERLAEAWRTAGRGGAELTADALFEHLDRRLRAAGERPPVRSAVDVDDAIALSFRARRAPGPAPERDDSGRDDPDLAAVLGYYRRCLLAEEPHSGLIPVRAAGERYVVLPGRERLLSGDLDDDGCAPVPPGAAAFLDEAERRGRPLWAGYPAVLLPGRAGAAAEFAPLLVRRVEPVGSGAGRRLRPVGPVLPHRGLARRRLGVEGTDALAAWFAPGWRGGRRARMAADVHDLLHGTYRLPGGAPPEPDALDESLDGRGDGARNVAVLFAEQPRLISPGAFDDLAGIAEQPGRVAGTALGALLDGDTAEVGEPPRPVLPWPADESQRQAVRAAMSRRLSTVTGPPGSGKTALIANLVATAVSTGQRVLVAAADDRAVHEVWRRCAAVPGALVRTGAEPAGRPGPAPDLAAAFAELTAAEGRAVRARLDLGAIGRIDAALRAAGRRRRTAAESLGRTAVELADRIGPRPRRWARRAGGAADAWIFTRWRRASVQRALGIEPGDCADRNPRAICRAVAEFAAAEHTWREQRALLRERPDDQRLADALRSAQDAARTAAEQVLLASVRQQDDGDPAVRSRAATCEEAARLPLVPALFDLVVVDEAAHCGIAALLPLLFRARRAVVLGDAGQLAHVTHLDPAAESRIRRDLRIPADWLEERALSFRRHSAWHAAERATGGAIRLDEHHRCHPRIADTAAALFPGEAQVVLTDIRGRPAMERPALEWRDVPGRACAPERGGSWHNPEEAAVVARVVAALRRSLPEHATIGVIALFGPQSRLLEQRLAGDPRVRIGTVHDFQGGECDAVVLSPVAAPGVAEGAARWLDRRCDLWHVAITRARSQLVVVGDATFWEGRHGIGADLLAAARRGHRAPEPDVHQRRLHELLPGMSVQLDQVLNGHRVDASISDGGVPLSVLLDRGPEGGVDPAEHLHRMLRRRELLDPEPGVRSAVRMPVWRLHDLGDTDDLLGLRAADHRSPVR</sequence>
<comment type="caution">
    <text evidence="8">The sequence shown here is derived from an EMBL/GenBank/DDBJ whole genome shotgun (WGS) entry which is preliminary data.</text>
</comment>
<evidence type="ECO:0000313" key="9">
    <source>
        <dbReference type="Proteomes" id="UP001500483"/>
    </source>
</evidence>
<dbReference type="InterPro" id="IPR050534">
    <property type="entry name" value="Coronavir_polyprotein_1ab"/>
</dbReference>
<comment type="similarity">
    <text evidence="1">Belongs to the DNA2/NAM7 helicase family.</text>
</comment>
<gene>
    <name evidence="8" type="ORF">GCM10020366_39090</name>
</gene>
<evidence type="ECO:0000313" key="8">
    <source>
        <dbReference type="EMBL" id="GAA3360169.1"/>
    </source>
</evidence>
<dbReference type="PANTHER" id="PTHR43788">
    <property type="entry name" value="DNA2/NAM7 HELICASE FAMILY MEMBER"/>
    <property type="match status" value="1"/>
</dbReference>
<evidence type="ECO:0000259" key="7">
    <source>
        <dbReference type="Pfam" id="PF13087"/>
    </source>
</evidence>
<reference evidence="9" key="1">
    <citation type="journal article" date="2019" name="Int. J. Syst. Evol. Microbiol.">
        <title>The Global Catalogue of Microorganisms (GCM) 10K type strain sequencing project: providing services to taxonomists for standard genome sequencing and annotation.</title>
        <authorList>
            <consortium name="The Broad Institute Genomics Platform"/>
            <consortium name="The Broad Institute Genome Sequencing Center for Infectious Disease"/>
            <person name="Wu L."/>
            <person name="Ma J."/>
        </authorList>
    </citation>
    <scope>NUCLEOTIDE SEQUENCE [LARGE SCALE GENOMIC DNA]</scope>
    <source>
        <strain evidence="9">JCM 9687</strain>
    </source>
</reference>
<keyword evidence="3" id="KW-0378">Hydrolase</keyword>
<feature type="domain" description="DNA2/NAM7 helicase helicase" evidence="6">
    <location>
        <begin position="467"/>
        <end position="774"/>
    </location>
</feature>
<keyword evidence="9" id="KW-1185">Reference proteome</keyword>
<dbReference type="CDD" id="cd18808">
    <property type="entry name" value="SF1_C_Upf1"/>
    <property type="match status" value="1"/>
</dbReference>
<dbReference type="RefSeq" id="WP_344928508.1">
    <property type="nucleotide sequence ID" value="NZ_BAAAYK010000038.1"/>
</dbReference>
<proteinExistence type="inferred from homology"/>